<keyword evidence="3" id="KW-0460">Magnesium</keyword>
<dbReference type="InterPro" id="IPR050792">
    <property type="entry name" value="ADP-ribosylglycohydrolase"/>
</dbReference>
<evidence type="ECO:0000256" key="2">
    <source>
        <dbReference type="ARBA" id="ARBA00022801"/>
    </source>
</evidence>
<sequence length="303" mass="33335">MDLPNNPLINSTLGLLDGDLKSQQDHTEGTQVWGSDSSLTLATINALSNGYNLIDIMNEFEKWYAEGKYTANGQIQTIGKTTQGAILRFSENHDPFSSGGIAEDDNGSGALTRMMPVILYLYSQYGSDFINNETAMLTLHQIAGLTHNHPRGLVGIGLYAILIGQILDGFDLEMALDRAVGLAYEYYSEHDIFAEALSEFENLNTPDFVNKPMKELKATGYIVDTLEVITWVLLNTDSYDAAMKLTVEIPGKSHAILPLVGTVAAIIYQQHDYPSDIVTHDMQTELETLLNKAVLSGKFAIYS</sequence>
<dbReference type="SUPFAM" id="SSF101478">
    <property type="entry name" value="ADP-ribosylglycohydrolase"/>
    <property type="match status" value="1"/>
</dbReference>
<reference evidence="4 5" key="1">
    <citation type="submission" date="2020-08" db="EMBL/GenBank/DDBJ databases">
        <title>Genome sequence of Weissella diestrammenae KACC 16890T.</title>
        <authorList>
            <person name="Hyun D.-W."/>
            <person name="Bae J.-W."/>
        </authorList>
    </citation>
    <scope>NUCLEOTIDE SEQUENCE [LARGE SCALE GENOMIC DNA]</scope>
    <source>
        <strain evidence="4 5">KACC 16890</strain>
    </source>
</reference>
<organism evidence="4 5">
    <name type="scientific">Weissella diestrammenae</name>
    <dbReference type="NCBI Taxonomy" id="1162633"/>
    <lineage>
        <taxon>Bacteria</taxon>
        <taxon>Bacillati</taxon>
        <taxon>Bacillota</taxon>
        <taxon>Bacilli</taxon>
        <taxon>Lactobacillales</taxon>
        <taxon>Lactobacillaceae</taxon>
        <taxon>Weissella</taxon>
    </lineage>
</organism>
<dbReference type="KEGG" id="wdi:H9L19_00785"/>
<dbReference type="InterPro" id="IPR036705">
    <property type="entry name" value="Ribosyl_crysJ1_sf"/>
</dbReference>
<keyword evidence="5" id="KW-1185">Reference proteome</keyword>
<evidence type="ECO:0000313" key="5">
    <source>
        <dbReference type="Proteomes" id="UP000515800"/>
    </source>
</evidence>
<dbReference type="Gene3D" id="1.10.4080.10">
    <property type="entry name" value="ADP-ribosylation/Crystallin J1"/>
    <property type="match status" value="1"/>
</dbReference>
<evidence type="ECO:0000256" key="1">
    <source>
        <dbReference type="ARBA" id="ARBA00010702"/>
    </source>
</evidence>
<dbReference type="PANTHER" id="PTHR16222">
    <property type="entry name" value="ADP-RIBOSYLGLYCOHYDROLASE"/>
    <property type="match status" value="1"/>
</dbReference>
<dbReference type="AlphaFoldDB" id="A0A7G9T5U8"/>
<comment type="similarity">
    <text evidence="1">Belongs to the ADP-ribosylglycohydrolase family.</text>
</comment>
<feature type="binding site" evidence="3">
    <location>
        <position position="36"/>
    </location>
    <ligand>
        <name>Mg(2+)</name>
        <dbReference type="ChEBI" id="CHEBI:18420"/>
        <label>1</label>
    </ligand>
</feature>
<keyword evidence="3" id="KW-0479">Metal-binding</keyword>
<name>A0A7G9T5U8_9LACO</name>
<dbReference type="PANTHER" id="PTHR16222:SF24">
    <property type="entry name" value="ADP-RIBOSYLHYDROLASE ARH3"/>
    <property type="match status" value="1"/>
</dbReference>
<dbReference type="Pfam" id="PF03747">
    <property type="entry name" value="ADP_ribosyl_GH"/>
    <property type="match status" value="1"/>
</dbReference>
<protein>
    <submittedName>
        <fullName evidence="4">ADP-ribosylglycohydrolase family protein</fullName>
    </submittedName>
</protein>
<accession>A0A7G9T5U8</accession>
<evidence type="ECO:0000313" key="4">
    <source>
        <dbReference type="EMBL" id="QNN75473.1"/>
    </source>
</evidence>
<evidence type="ECO:0000256" key="3">
    <source>
        <dbReference type="PIRSR" id="PIRSR605502-1"/>
    </source>
</evidence>
<dbReference type="EMBL" id="CP060724">
    <property type="protein sequence ID" value="QNN75473.1"/>
    <property type="molecule type" value="Genomic_DNA"/>
</dbReference>
<dbReference type="Proteomes" id="UP000515800">
    <property type="component" value="Chromosome"/>
</dbReference>
<keyword evidence="2 4" id="KW-0378">Hydrolase</keyword>
<dbReference type="GO" id="GO:0016787">
    <property type="term" value="F:hydrolase activity"/>
    <property type="evidence" value="ECO:0007669"/>
    <property type="project" value="UniProtKB-KW"/>
</dbReference>
<dbReference type="InterPro" id="IPR005502">
    <property type="entry name" value="Ribosyl_crysJ1"/>
</dbReference>
<gene>
    <name evidence="4" type="ORF">H9L19_00785</name>
</gene>
<dbReference type="GO" id="GO:0046872">
    <property type="term" value="F:metal ion binding"/>
    <property type="evidence" value="ECO:0007669"/>
    <property type="project" value="UniProtKB-KW"/>
</dbReference>
<dbReference type="RefSeq" id="WP_187529306.1">
    <property type="nucleotide sequence ID" value="NZ_CP060724.1"/>
</dbReference>
<proteinExistence type="inferred from homology"/>
<comment type="cofactor">
    <cofactor evidence="3">
        <name>Mg(2+)</name>
        <dbReference type="ChEBI" id="CHEBI:18420"/>
    </cofactor>
    <text evidence="3">Binds 2 magnesium ions per subunit.</text>
</comment>